<reference evidence="2 3" key="1">
    <citation type="submission" date="2023-10" db="EMBL/GenBank/DDBJ databases">
        <title>Psychrosphaera aquimaarina strain SW33 isolated from seawater.</title>
        <authorList>
            <person name="Bayburt H."/>
            <person name="Kim J.M."/>
            <person name="Choi B.J."/>
            <person name="Jeon C.O."/>
        </authorList>
    </citation>
    <scope>NUCLEOTIDE SEQUENCE [LARGE SCALE GENOMIC DNA]</scope>
    <source>
        <strain evidence="2 3">KCTC 52743</strain>
    </source>
</reference>
<accession>A0ABU3QWA7</accession>
<dbReference type="InterPro" id="IPR011852">
    <property type="entry name" value="TRAP_TAXI"/>
</dbReference>
<dbReference type="PANTHER" id="PTHR42941">
    <property type="entry name" value="SLL1037 PROTEIN"/>
    <property type="match status" value="1"/>
</dbReference>
<dbReference type="EMBL" id="JAWCUA010000001">
    <property type="protein sequence ID" value="MDU0111685.1"/>
    <property type="molecule type" value="Genomic_DNA"/>
</dbReference>
<keyword evidence="3" id="KW-1185">Reference proteome</keyword>
<dbReference type="Gene3D" id="3.40.190.10">
    <property type="entry name" value="Periplasmic binding protein-like II"/>
    <property type="match status" value="2"/>
</dbReference>
<keyword evidence="1" id="KW-0812">Transmembrane</keyword>
<dbReference type="Proteomes" id="UP001257914">
    <property type="component" value="Unassembled WGS sequence"/>
</dbReference>
<keyword evidence="1" id="KW-0472">Membrane</keyword>
<gene>
    <name evidence="2" type="ORF">RT723_01390</name>
</gene>
<comment type="caution">
    <text evidence="2">The sequence shown here is derived from an EMBL/GenBank/DDBJ whole genome shotgun (WGS) entry which is preliminary data.</text>
</comment>
<keyword evidence="1" id="KW-1133">Transmembrane helix</keyword>
<evidence type="ECO:0000256" key="1">
    <source>
        <dbReference type="SAM" id="Phobius"/>
    </source>
</evidence>
<dbReference type="SUPFAM" id="SSF53850">
    <property type="entry name" value="Periplasmic binding protein-like II"/>
    <property type="match status" value="1"/>
</dbReference>
<proteinExistence type="predicted"/>
<name>A0ABU3QWA7_9GAMM</name>
<dbReference type="RefSeq" id="WP_315945586.1">
    <property type="nucleotide sequence ID" value="NZ_JAWCUA010000001.1"/>
</dbReference>
<feature type="transmembrane region" description="Helical" evidence="1">
    <location>
        <begin position="312"/>
        <end position="337"/>
    </location>
</feature>
<sequence>MSFYNLRPFLNWGLMIAAILGVIYIGYSQSNTSNVMRIASGERGSYLYSVGKELKLAIEQYTDYKVELVVSRSSTFNRGVLQSGKADVAIISPAASSMTNMSVVVPISKSYIHVIVKENSAINSISNLAGHRISLGALQSDHRQNALKLLNHYRVEEKTLRNTEVSHLELLEGDNLDGAIITSSFKDEYLQKLMASGNFKLIEIEAAEGVATAYPYLHASTLPVGVYPSIMGPMPTKSLSILSTDALLVTRTDAPSLLVEGLLTALLNKDVSEKFPLIKEWLNATGGILPSLDTHEAALHVFNPYSKLQKTAYAFLLQLWIYKWVILCLTVLFLSALSRWFDIKNRKAEENKKNRFQRIEKLLEDINQHEMLQADTKDYRLLTRRLAEARKIKQDGIQIACEQNMSNSPVFIAFLQQCDHVIKDIQWKLSLGLAGSTNVA</sequence>
<evidence type="ECO:0000313" key="2">
    <source>
        <dbReference type="EMBL" id="MDU0111685.1"/>
    </source>
</evidence>
<feature type="transmembrane region" description="Helical" evidence="1">
    <location>
        <begin position="9"/>
        <end position="27"/>
    </location>
</feature>
<protein>
    <submittedName>
        <fullName evidence="2">TAXI family TRAP transporter solute-binding subunit</fullName>
    </submittedName>
</protein>
<dbReference type="Pfam" id="PF16868">
    <property type="entry name" value="NMT1_3"/>
    <property type="match status" value="1"/>
</dbReference>
<evidence type="ECO:0000313" key="3">
    <source>
        <dbReference type="Proteomes" id="UP001257914"/>
    </source>
</evidence>
<dbReference type="PANTHER" id="PTHR42941:SF1">
    <property type="entry name" value="SLL1037 PROTEIN"/>
    <property type="match status" value="1"/>
</dbReference>
<organism evidence="2 3">
    <name type="scientific">Psychrosphaera aquimarina</name>
    <dbReference type="NCBI Taxonomy" id="2044854"/>
    <lineage>
        <taxon>Bacteria</taxon>
        <taxon>Pseudomonadati</taxon>
        <taxon>Pseudomonadota</taxon>
        <taxon>Gammaproteobacteria</taxon>
        <taxon>Alteromonadales</taxon>
        <taxon>Pseudoalteromonadaceae</taxon>
        <taxon>Psychrosphaera</taxon>
    </lineage>
</organism>